<evidence type="ECO:0000313" key="2">
    <source>
        <dbReference type="EMBL" id="KAL2073950.1"/>
    </source>
</evidence>
<dbReference type="PROSITE" id="PS50878">
    <property type="entry name" value="RT_POL"/>
    <property type="match status" value="1"/>
</dbReference>
<keyword evidence="3" id="KW-1185">Reference proteome</keyword>
<reference evidence="2 3" key="1">
    <citation type="journal article" date="2024" name="Commun. Biol.">
        <title>Comparative genomic analysis of thermophilic fungi reveals convergent evolutionary adaptations and gene losses.</title>
        <authorList>
            <person name="Steindorff A.S."/>
            <person name="Aguilar-Pontes M.V."/>
            <person name="Robinson A.J."/>
            <person name="Andreopoulos B."/>
            <person name="LaButti K."/>
            <person name="Kuo A."/>
            <person name="Mondo S."/>
            <person name="Riley R."/>
            <person name="Otillar R."/>
            <person name="Haridas S."/>
            <person name="Lipzen A."/>
            <person name="Grimwood J."/>
            <person name="Schmutz J."/>
            <person name="Clum A."/>
            <person name="Reid I.D."/>
            <person name="Moisan M.C."/>
            <person name="Butler G."/>
            <person name="Nguyen T.T.M."/>
            <person name="Dewar K."/>
            <person name="Conant G."/>
            <person name="Drula E."/>
            <person name="Henrissat B."/>
            <person name="Hansel C."/>
            <person name="Singer S."/>
            <person name="Hutchinson M.I."/>
            <person name="de Vries R.P."/>
            <person name="Natvig D.O."/>
            <person name="Powell A.J."/>
            <person name="Tsang A."/>
            <person name="Grigoriev I.V."/>
        </authorList>
    </citation>
    <scope>NUCLEOTIDE SEQUENCE [LARGE SCALE GENOMIC DNA]</scope>
    <source>
        <strain evidence="2 3">CBS 494.80</strain>
    </source>
</reference>
<gene>
    <name evidence="2" type="ORF">VTL71DRAFT_11276</name>
</gene>
<protein>
    <recommendedName>
        <fullName evidence="1">Reverse transcriptase domain-containing protein</fullName>
    </recommendedName>
</protein>
<proteinExistence type="predicted"/>
<evidence type="ECO:0000259" key="1">
    <source>
        <dbReference type="PROSITE" id="PS50878"/>
    </source>
</evidence>
<dbReference type="EMBL" id="JAZHXI010000003">
    <property type="protein sequence ID" value="KAL2073950.1"/>
    <property type="molecule type" value="Genomic_DNA"/>
</dbReference>
<dbReference type="SUPFAM" id="SSF56672">
    <property type="entry name" value="DNA/RNA polymerases"/>
    <property type="match status" value="1"/>
</dbReference>
<name>A0ABR4CVP4_9HELO</name>
<sequence length="571" mass="63429">MLLPYQLGVQSLGGVEPAIFILEEAISGRNRLGINRIASLDFVNAFNRTGRAGIAAATSKYAPTFYRAAKWAYNQPSILLTQGGRTLASAEGVRQGDPLAPLLFSLSIRPMLENLQIALPKATIIAYLDDIYVLDPGTYPLLPRITKALRLKGPITLNQKKCSDDLVLDLREKGLKVLGTFIGPLRPRRKFLQAKASDLSKALDALKDLPKQHALLLLRGSVQLLLRHLQRQLFSDDMPDLWAYIDRIIRVAVQRLIARESGGKPLVRIACLSIPVREGGLGISQHELLAPRLYLAAREACRPILNDICPSIYPLNTGQPPEPTAQEVYRLVNTELAAKLAPLLDKDSIRSELENASYLGRYWLRVLPTNKHNTLADSTVTEAIRTRLLLPIKPPLLPCSIYGKYPKIGREDVCRGAERRWIIRHNQVTRAFTTTLSSREDLKVESEPTPNLASSQIENQRRPDFSVLLGTSRHYYDVQIVAINKDSAREEAFDTLSEAAASKRQKYKDLGLNFHPLIFSAGGLREASTAKAYKALQELIGPSRAHWLDSFIALTLIQARGVAATSILPQN</sequence>
<dbReference type="Proteomes" id="UP001595075">
    <property type="component" value="Unassembled WGS sequence"/>
</dbReference>
<dbReference type="Pfam" id="PF00078">
    <property type="entry name" value="RVT_1"/>
    <property type="match status" value="1"/>
</dbReference>
<feature type="domain" description="Reverse transcriptase" evidence="1">
    <location>
        <begin position="1"/>
        <end position="182"/>
    </location>
</feature>
<evidence type="ECO:0000313" key="3">
    <source>
        <dbReference type="Proteomes" id="UP001595075"/>
    </source>
</evidence>
<dbReference type="InterPro" id="IPR043502">
    <property type="entry name" value="DNA/RNA_pol_sf"/>
</dbReference>
<dbReference type="InterPro" id="IPR000477">
    <property type="entry name" value="RT_dom"/>
</dbReference>
<accession>A0ABR4CVP4</accession>
<organism evidence="2 3">
    <name type="scientific">Oculimacula yallundae</name>
    <dbReference type="NCBI Taxonomy" id="86028"/>
    <lineage>
        <taxon>Eukaryota</taxon>
        <taxon>Fungi</taxon>
        <taxon>Dikarya</taxon>
        <taxon>Ascomycota</taxon>
        <taxon>Pezizomycotina</taxon>
        <taxon>Leotiomycetes</taxon>
        <taxon>Helotiales</taxon>
        <taxon>Ploettnerulaceae</taxon>
        <taxon>Oculimacula</taxon>
    </lineage>
</organism>
<comment type="caution">
    <text evidence="2">The sequence shown here is derived from an EMBL/GenBank/DDBJ whole genome shotgun (WGS) entry which is preliminary data.</text>
</comment>